<dbReference type="InterPro" id="IPR051604">
    <property type="entry name" value="Ergot_Alk_Oxidoreductase"/>
</dbReference>
<proteinExistence type="predicted"/>
<dbReference type="AlphaFoldDB" id="A0A9P4PTZ1"/>
<dbReference type="SUPFAM" id="SSF51735">
    <property type="entry name" value="NAD(P)-binding Rossmann-fold domains"/>
    <property type="match status" value="1"/>
</dbReference>
<gene>
    <name evidence="2" type="ORF">P171DRAFT_516112</name>
</gene>
<name>A0A9P4PTZ1_9PLEO</name>
<evidence type="ECO:0000313" key="3">
    <source>
        <dbReference type="Proteomes" id="UP000799764"/>
    </source>
</evidence>
<protein>
    <submittedName>
        <fullName evidence="2">NAD(P)-binding protein</fullName>
    </submittedName>
</protein>
<accession>A0A9P4PTZ1</accession>
<dbReference type="InterPro" id="IPR036291">
    <property type="entry name" value="NAD(P)-bd_dom_sf"/>
</dbReference>
<reference evidence="2" key="1">
    <citation type="journal article" date="2020" name="Stud. Mycol.">
        <title>101 Dothideomycetes genomes: a test case for predicting lifestyles and emergence of pathogens.</title>
        <authorList>
            <person name="Haridas S."/>
            <person name="Albert R."/>
            <person name="Binder M."/>
            <person name="Bloem J."/>
            <person name="Labutti K."/>
            <person name="Salamov A."/>
            <person name="Andreopoulos B."/>
            <person name="Baker S."/>
            <person name="Barry K."/>
            <person name="Bills G."/>
            <person name="Bluhm B."/>
            <person name="Cannon C."/>
            <person name="Castanera R."/>
            <person name="Culley D."/>
            <person name="Daum C."/>
            <person name="Ezra D."/>
            <person name="Gonzalez J."/>
            <person name="Henrissat B."/>
            <person name="Kuo A."/>
            <person name="Liang C."/>
            <person name="Lipzen A."/>
            <person name="Lutzoni F."/>
            <person name="Magnuson J."/>
            <person name="Mondo S."/>
            <person name="Nolan M."/>
            <person name="Ohm R."/>
            <person name="Pangilinan J."/>
            <person name="Park H.-J."/>
            <person name="Ramirez L."/>
            <person name="Alfaro M."/>
            <person name="Sun H."/>
            <person name="Tritt A."/>
            <person name="Yoshinaga Y."/>
            <person name="Zwiers L.-H."/>
            <person name="Turgeon B."/>
            <person name="Goodwin S."/>
            <person name="Spatafora J."/>
            <person name="Crous P."/>
            <person name="Grigoriev I."/>
        </authorList>
    </citation>
    <scope>NUCLEOTIDE SEQUENCE</scope>
    <source>
        <strain evidence="2">CBS 690.94</strain>
    </source>
</reference>
<dbReference type="OrthoDB" id="419598at2759"/>
<evidence type="ECO:0000313" key="2">
    <source>
        <dbReference type="EMBL" id="KAF2450167.1"/>
    </source>
</evidence>
<feature type="domain" description="NmrA-like" evidence="1">
    <location>
        <begin position="7"/>
        <end position="242"/>
    </location>
</feature>
<dbReference type="PANTHER" id="PTHR43162">
    <property type="match status" value="1"/>
</dbReference>
<dbReference type="Pfam" id="PF05368">
    <property type="entry name" value="NmrA"/>
    <property type="match status" value="1"/>
</dbReference>
<dbReference type="Gene3D" id="3.90.25.10">
    <property type="entry name" value="UDP-galactose 4-epimerase, domain 1"/>
    <property type="match status" value="1"/>
</dbReference>
<evidence type="ECO:0000259" key="1">
    <source>
        <dbReference type="Pfam" id="PF05368"/>
    </source>
</evidence>
<dbReference type="Proteomes" id="UP000799764">
    <property type="component" value="Unassembled WGS sequence"/>
</dbReference>
<dbReference type="EMBL" id="MU001493">
    <property type="protein sequence ID" value="KAF2450167.1"/>
    <property type="molecule type" value="Genomic_DNA"/>
</dbReference>
<keyword evidence="3" id="KW-1185">Reference proteome</keyword>
<dbReference type="PANTHER" id="PTHR43162:SF1">
    <property type="entry name" value="PRESTALK A DIFFERENTIATION PROTEIN A"/>
    <property type="match status" value="1"/>
</dbReference>
<dbReference type="InterPro" id="IPR008030">
    <property type="entry name" value="NmrA-like"/>
</dbReference>
<organism evidence="2 3">
    <name type="scientific">Karstenula rhodostoma CBS 690.94</name>
    <dbReference type="NCBI Taxonomy" id="1392251"/>
    <lineage>
        <taxon>Eukaryota</taxon>
        <taxon>Fungi</taxon>
        <taxon>Dikarya</taxon>
        <taxon>Ascomycota</taxon>
        <taxon>Pezizomycotina</taxon>
        <taxon>Dothideomycetes</taxon>
        <taxon>Pleosporomycetidae</taxon>
        <taxon>Pleosporales</taxon>
        <taxon>Massarineae</taxon>
        <taxon>Didymosphaeriaceae</taxon>
        <taxon>Karstenula</taxon>
    </lineage>
</organism>
<sequence length="307" mass="33291">MSSPPPSTLLITSASGKQATALLPLLAPLPTLSLRLAVHTTPSKHHLETLHPTAQVLQTDLTSPSALPALLTGITTLLYIAPTYHPHELAIGTALIATALKTPGFAHFVYSSVLHPLLDGMPHHAAKRGVEKALVESGLRYTILQPTTFMDNLPIAAIAKMREPRFAATWGVENPFSWVATGDLAQAMKTVVLGGERHFGATYQIVGTRRPLSFGEAMGIVERKIGREVRVEVKKGREAVDALLVRLFGTVEGIDPRTVELARGMVEYYDKRGIVGNSNVLEWLIGRDAMQFDEWVDGKLAELEGAN</sequence>
<dbReference type="Gene3D" id="3.40.50.720">
    <property type="entry name" value="NAD(P)-binding Rossmann-like Domain"/>
    <property type="match status" value="1"/>
</dbReference>
<comment type="caution">
    <text evidence="2">The sequence shown here is derived from an EMBL/GenBank/DDBJ whole genome shotgun (WGS) entry which is preliminary data.</text>
</comment>